<proteinExistence type="inferred from homology"/>
<dbReference type="EMBL" id="BMNH01000008">
    <property type="protein sequence ID" value="GGO70249.1"/>
    <property type="molecule type" value="Genomic_DNA"/>
</dbReference>
<keyword evidence="3" id="KW-1003">Cell membrane</keyword>
<dbReference type="PANTHER" id="PTHR32309">
    <property type="entry name" value="TYROSINE-PROTEIN KINASE"/>
    <property type="match status" value="1"/>
</dbReference>
<name>A0A918DJJ8_9ACTN</name>
<keyword evidence="11" id="KW-1185">Reference proteome</keyword>
<evidence type="ECO:0000256" key="7">
    <source>
        <dbReference type="SAM" id="MobiDB-lite"/>
    </source>
</evidence>
<evidence type="ECO:0000256" key="4">
    <source>
        <dbReference type="ARBA" id="ARBA00022692"/>
    </source>
</evidence>
<evidence type="ECO:0000259" key="9">
    <source>
        <dbReference type="Pfam" id="PF02706"/>
    </source>
</evidence>
<evidence type="ECO:0000256" key="1">
    <source>
        <dbReference type="ARBA" id="ARBA00004651"/>
    </source>
</evidence>
<reference evidence="10" key="1">
    <citation type="journal article" date="2014" name="Int. J. Syst. Evol. Microbiol.">
        <title>Complete genome sequence of Corynebacterium casei LMG S-19264T (=DSM 44701T), isolated from a smear-ripened cheese.</title>
        <authorList>
            <consortium name="US DOE Joint Genome Institute (JGI-PGF)"/>
            <person name="Walter F."/>
            <person name="Albersmeier A."/>
            <person name="Kalinowski J."/>
            <person name="Ruckert C."/>
        </authorList>
    </citation>
    <scope>NUCLEOTIDE SEQUENCE</scope>
    <source>
        <strain evidence="10">CGMCC 4.7368</strain>
    </source>
</reference>
<dbReference type="PANTHER" id="PTHR32309:SF31">
    <property type="entry name" value="CAPSULAR EXOPOLYSACCHARIDE FAMILY"/>
    <property type="match status" value="1"/>
</dbReference>
<dbReference type="Pfam" id="PF02706">
    <property type="entry name" value="Wzz"/>
    <property type="match status" value="1"/>
</dbReference>
<evidence type="ECO:0000256" key="5">
    <source>
        <dbReference type="ARBA" id="ARBA00022989"/>
    </source>
</evidence>
<comment type="caution">
    <text evidence="10">The sequence shown here is derived from an EMBL/GenBank/DDBJ whole genome shotgun (WGS) entry which is preliminary data.</text>
</comment>
<keyword evidence="4 8" id="KW-0812">Transmembrane</keyword>
<gene>
    <name evidence="10" type="ORF">GCM10012289_33260</name>
</gene>
<dbReference type="GO" id="GO:0005886">
    <property type="term" value="C:plasma membrane"/>
    <property type="evidence" value="ECO:0007669"/>
    <property type="project" value="UniProtKB-SubCell"/>
</dbReference>
<keyword evidence="5 8" id="KW-1133">Transmembrane helix</keyword>
<feature type="transmembrane region" description="Helical" evidence="8">
    <location>
        <begin position="21"/>
        <end position="41"/>
    </location>
</feature>
<evidence type="ECO:0000256" key="3">
    <source>
        <dbReference type="ARBA" id="ARBA00022475"/>
    </source>
</evidence>
<feature type="region of interest" description="Disordered" evidence="7">
    <location>
        <begin position="259"/>
        <end position="298"/>
    </location>
</feature>
<evidence type="ECO:0000313" key="10">
    <source>
        <dbReference type="EMBL" id="GGO70249.1"/>
    </source>
</evidence>
<evidence type="ECO:0000313" key="11">
    <source>
        <dbReference type="Proteomes" id="UP000646523"/>
    </source>
</evidence>
<evidence type="ECO:0000256" key="8">
    <source>
        <dbReference type="SAM" id="Phobius"/>
    </source>
</evidence>
<evidence type="ECO:0000256" key="2">
    <source>
        <dbReference type="ARBA" id="ARBA00006683"/>
    </source>
</evidence>
<dbReference type="InterPro" id="IPR050445">
    <property type="entry name" value="Bact_polysacc_biosynth/exp"/>
</dbReference>
<organism evidence="10 11">
    <name type="scientific">Nonomuraea cavernae</name>
    <dbReference type="NCBI Taxonomy" id="2045107"/>
    <lineage>
        <taxon>Bacteria</taxon>
        <taxon>Bacillati</taxon>
        <taxon>Actinomycetota</taxon>
        <taxon>Actinomycetes</taxon>
        <taxon>Streptosporangiales</taxon>
        <taxon>Streptosporangiaceae</taxon>
        <taxon>Nonomuraea</taxon>
    </lineage>
</organism>
<comment type="similarity">
    <text evidence="2">Belongs to the CpsC/CapA family.</text>
</comment>
<feature type="domain" description="Polysaccharide chain length determinant N-terminal" evidence="9">
    <location>
        <begin position="16"/>
        <end position="96"/>
    </location>
</feature>
<keyword evidence="6 8" id="KW-0472">Membrane</keyword>
<dbReference type="Proteomes" id="UP000646523">
    <property type="component" value="Unassembled WGS sequence"/>
</dbReference>
<sequence length="298" mass="32218">MAALNPDPTLAGYAAFVRRHLITIVLLVAAGTGAGLIQGMLTPPTYTASTQVFAPATPVHPGLERKPDQRLPRDVTIDTEAQLLRSSPVMDRVAAALGVNRQGAAEAITISVPANSRLITVQVRDRDPERALAAVIVATDSYLSLRRQIVAGIRQRQLEALQSRIGVVEVRLDTLSKGSVRRDAASRTRRASMIRQINELERQVSRIQRQSETTGEVVRAASVPRRPDRDNNEVPVASYAALGLLAGVVMGMLRDRRGRVPAPSEGAVRHEPEPEPDLSARLGDRRDPRPAGSSRSGP</sequence>
<protein>
    <recommendedName>
        <fullName evidence="9">Polysaccharide chain length determinant N-terminal domain-containing protein</fullName>
    </recommendedName>
</protein>
<comment type="subcellular location">
    <subcellularLocation>
        <location evidence="1">Cell membrane</location>
        <topology evidence="1">Multi-pass membrane protein</topology>
    </subcellularLocation>
</comment>
<reference evidence="10" key="2">
    <citation type="submission" date="2020-09" db="EMBL/GenBank/DDBJ databases">
        <authorList>
            <person name="Sun Q."/>
            <person name="Zhou Y."/>
        </authorList>
    </citation>
    <scope>NUCLEOTIDE SEQUENCE</scope>
    <source>
        <strain evidence="10">CGMCC 4.7368</strain>
    </source>
</reference>
<feature type="region of interest" description="Disordered" evidence="7">
    <location>
        <begin position="208"/>
        <end position="234"/>
    </location>
</feature>
<dbReference type="AlphaFoldDB" id="A0A918DJJ8"/>
<accession>A0A918DJJ8</accession>
<dbReference type="RefSeq" id="WP_189125003.1">
    <property type="nucleotide sequence ID" value="NZ_BMNH01000008.1"/>
</dbReference>
<dbReference type="InterPro" id="IPR003856">
    <property type="entry name" value="LPS_length_determ_N"/>
</dbReference>
<evidence type="ECO:0000256" key="6">
    <source>
        <dbReference type="ARBA" id="ARBA00023136"/>
    </source>
</evidence>